<comment type="caution">
    <text evidence="1">The sequence shown here is derived from an EMBL/GenBank/DDBJ whole genome shotgun (WGS) entry which is preliminary data.</text>
</comment>
<dbReference type="Pfam" id="PF15891">
    <property type="entry name" value="Nuc_deoxyri_tr2"/>
    <property type="match status" value="1"/>
</dbReference>
<accession>A0ABT4AS57</accession>
<organism evidence="1 2">
    <name type="scientific">Archangium lansingense</name>
    <dbReference type="NCBI Taxonomy" id="2995310"/>
    <lineage>
        <taxon>Bacteria</taxon>
        <taxon>Pseudomonadati</taxon>
        <taxon>Myxococcota</taxon>
        <taxon>Myxococcia</taxon>
        <taxon>Myxococcales</taxon>
        <taxon>Cystobacterineae</taxon>
        <taxon>Archangiaceae</taxon>
        <taxon>Archangium</taxon>
    </lineage>
</organism>
<dbReference type="Gene3D" id="3.40.50.450">
    <property type="match status" value="1"/>
</dbReference>
<proteinExistence type="predicted"/>
<gene>
    <name evidence="1" type="ORF">OV287_55335</name>
</gene>
<protein>
    <recommendedName>
        <fullName evidence="3">Nucleoside 2-deoxyribosyltransferase</fullName>
    </recommendedName>
</protein>
<dbReference type="Proteomes" id="UP001207654">
    <property type="component" value="Unassembled WGS sequence"/>
</dbReference>
<dbReference type="EMBL" id="JAPNKA010000001">
    <property type="protein sequence ID" value="MCY1083647.1"/>
    <property type="molecule type" value="Genomic_DNA"/>
</dbReference>
<keyword evidence="2" id="KW-1185">Reference proteome</keyword>
<evidence type="ECO:0000313" key="1">
    <source>
        <dbReference type="EMBL" id="MCY1083647.1"/>
    </source>
</evidence>
<evidence type="ECO:0000313" key="2">
    <source>
        <dbReference type="Proteomes" id="UP001207654"/>
    </source>
</evidence>
<dbReference type="InterPro" id="IPR039470">
    <property type="entry name" value="Nuc_deoxyri_tr2"/>
</dbReference>
<name>A0ABT4AS57_9BACT</name>
<sequence length="156" mass="17191">MTRPAHPAGSYVGLFGSAGEDWRRRAKVLLDAANVPWHDPSDPRWQGITHENGDQHQVLINKLVAEEHQGLLRAGCVVYQLTGGSEPPASLAARFELGLLAGRGLITFVHVEPEALGRNYIWAVLKQYPHLVRCDSLEDAVQRAIEKMGQLDLGSH</sequence>
<dbReference type="RefSeq" id="WP_267542171.1">
    <property type="nucleotide sequence ID" value="NZ_JAPNKA010000001.1"/>
</dbReference>
<reference evidence="1 2" key="1">
    <citation type="submission" date="2022-11" db="EMBL/GenBank/DDBJ databases">
        <title>Minimal conservation of predation-associated metabolite biosynthetic gene clusters underscores biosynthetic potential of Myxococcota including descriptions for ten novel species: Archangium lansinium sp. nov., Myxococcus landrumus sp. nov., Nannocystis bai.</title>
        <authorList>
            <person name="Ahearne A."/>
            <person name="Stevens C."/>
            <person name="Phillips K."/>
        </authorList>
    </citation>
    <scope>NUCLEOTIDE SEQUENCE [LARGE SCALE GENOMIC DNA]</scope>
    <source>
        <strain evidence="1 2">MIWBW</strain>
    </source>
</reference>
<evidence type="ECO:0008006" key="3">
    <source>
        <dbReference type="Google" id="ProtNLM"/>
    </source>
</evidence>